<dbReference type="OMA" id="NRVTDDW"/>
<keyword evidence="3" id="KW-1185">Reference proteome</keyword>
<evidence type="ECO:0000256" key="1">
    <source>
        <dbReference type="SAM" id="MobiDB-lite"/>
    </source>
</evidence>
<dbReference type="STRING" id="240176.A8PIB5"/>
<accession>A8PIB5</accession>
<feature type="compositionally biased region" description="Basic and acidic residues" evidence="1">
    <location>
        <begin position="690"/>
        <end position="701"/>
    </location>
</feature>
<dbReference type="InParanoid" id="A8PIB5"/>
<dbReference type="OrthoDB" id="3060653at2759"/>
<feature type="compositionally biased region" description="Acidic residues" evidence="1">
    <location>
        <begin position="150"/>
        <end position="161"/>
    </location>
</feature>
<dbReference type="AlphaFoldDB" id="A8PIB5"/>
<proteinExistence type="predicted"/>
<dbReference type="KEGG" id="cci:CC1G_13284"/>
<comment type="caution">
    <text evidence="2">The sequence shown here is derived from an EMBL/GenBank/DDBJ whole genome shotgun (WGS) entry which is preliminary data.</text>
</comment>
<feature type="compositionally biased region" description="Basic and acidic residues" evidence="1">
    <location>
        <begin position="139"/>
        <end position="149"/>
    </location>
</feature>
<dbReference type="GeneID" id="6018252"/>
<dbReference type="Proteomes" id="UP000001861">
    <property type="component" value="Unassembled WGS sequence"/>
</dbReference>
<dbReference type="RefSeq" id="XP_001841546.1">
    <property type="nucleotide sequence ID" value="XM_001841494.1"/>
</dbReference>
<reference evidence="2 3" key="1">
    <citation type="journal article" date="2010" name="Proc. Natl. Acad. Sci. U.S.A.">
        <title>Insights into evolution of multicellular fungi from the assembled chromosomes of the mushroom Coprinopsis cinerea (Coprinus cinereus).</title>
        <authorList>
            <person name="Stajich J.E."/>
            <person name="Wilke S.K."/>
            <person name="Ahren D."/>
            <person name="Au C.H."/>
            <person name="Birren B.W."/>
            <person name="Borodovsky M."/>
            <person name="Burns C."/>
            <person name="Canback B."/>
            <person name="Casselton L.A."/>
            <person name="Cheng C.K."/>
            <person name="Deng J."/>
            <person name="Dietrich F.S."/>
            <person name="Fargo D.C."/>
            <person name="Farman M.L."/>
            <person name="Gathman A.C."/>
            <person name="Goldberg J."/>
            <person name="Guigo R."/>
            <person name="Hoegger P.J."/>
            <person name="Hooker J.B."/>
            <person name="Huggins A."/>
            <person name="James T.Y."/>
            <person name="Kamada T."/>
            <person name="Kilaru S."/>
            <person name="Kodira C."/>
            <person name="Kues U."/>
            <person name="Kupfer D."/>
            <person name="Kwan H.S."/>
            <person name="Lomsadze A."/>
            <person name="Li W."/>
            <person name="Lilly W.W."/>
            <person name="Ma L.J."/>
            <person name="Mackey A.J."/>
            <person name="Manning G."/>
            <person name="Martin F."/>
            <person name="Muraguchi H."/>
            <person name="Natvig D.O."/>
            <person name="Palmerini H."/>
            <person name="Ramesh M.A."/>
            <person name="Rehmeyer C.J."/>
            <person name="Roe B.A."/>
            <person name="Shenoy N."/>
            <person name="Stanke M."/>
            <person name="Ter-Hovhannisyan V."/>
            <person name="Tunlid A."/>
            <person name="Velagapudi R."/>
            <person name="Vision T.J."/>
            <person name="Zeng Q."/>
            <person name="Zolan M.E."/>
            <person name="Pukkila P.J."/>
        </authorList>
    </citation>
    <scope>NUCLEOTIDE SEQUENCE [LARGE SCALE GENOMIC DNA]</scope>
    <source>
        <strain evidence="3">Okayama-7 / 130 / ATCC MYA-4618 / FGSC 9003</strain>
    </source>
</reference>
<protein>
    <submittedName>
        <fullName evidence="2">Uncharacterized protein</fullName>
    </submittedName>
</protein>
<feature type="compositionally biased region" description="Acidic residues" evidence="1">
    <location>
        <begin position="639"/>
        <end position="653"/>
    </location>
</feature>
<feature type="region of interest" description="Disordered" evidence="1">
    <location>
        <begin position="139"/>
        <end position="173"/>
    </location>
</feature>
<organism evidence="2 3">
    <name type="scientific">Coprinopsis cinerea (strain Okayama-7 / 130 / ATCC MYA-4618 / FGSC 9003)</name>
    <name type="common">Inky cap fungus</name>
    <name type="synonym">Hormographiella aspergillata</name>
    <dbReference type="NCBI Taxonomy" id="240176"/>
    <lineage>
        <taxon>Eukaryota</taxon>
        <taxon>Fungi</taxon>
        <taxon>Dikarya</taxon>
        <taxon>Basidiomycota</taxon>
        <taxon>Agaricomycotina</taxon>
        <taxon>Agaricomycetes</taxon>
        <taxon>Agaricomycetidae</taxon>
        <taxon>Agaricales</taxon>
        <taxon>Agaricineae</taxon>
        <taxon>Psathyrellaceae</taxon>
        <taxon>Coprinopsis</taxon>
    </lineage>
</organism>
<sequence>MSPPVDSTVTFTLQPSQVAFLTNKLDEYRAMGAAVKKQGYAHRMAQHLKKEMNAMGATNMSQAREDQLKLAVERFFEERKYERSPTKRKWGIKWHARLVFKYVRTRAIWHLAKLILANLPLPDLRRLLDDEDAVIKEDLGSTPEEKIELPEDFDEEDDDHESEPPAPANGRVPTPFWKFPHATTLLWSVLTEKEKNHYEHLADEWRSEGPPQEEKRKLVQTKLGPRCQDFATSVYNDMGVIVFFLLGYEDSTLERFGVTLEYNTELTGKQAFLQRYQKQWVASGIQDRWCEYVGNVLASDDETDPAAATKKAGKRARRPLLPMKSDASGQPILPPLSAMPETEQRSVWLGDVLRSFFTRIYNLDLGNKPLPAVISAEKDSLRVRVPWKSIKGRARSCVTAEFLPDEFVEKFEDPSQWSLKTRRAVYDFYYARQEDPNVKTTFQFTSIPVKKRNHLNKEVVVFVPNRRHLCELVTSDDESEDEQHQRRPPSPKKKKKAVSFRQVPSPQVSGSSSESEYSFGEDSEQVPETQVIHPPSPSSSIALADTLSSSDSEYDFDDSADVQPLATLHSSSDSEYDFDSPAQAAQPLPSETPSDSEEYDFPGTPEPELPPAAESSDEEPLHVQLLGSRPPSQPPPQTELEESASDTEDELPTVDEPRRPPKRRRLEVDPVDEATLKTPRQTRSGAAKSAGEKGKAADAKPSRQGGRGGATRARSGGARGRGRVAKGQ</sequence>
<evidence type="ECO:0000313" key="3">
    <source>
        <dbReference type="Proteomes" id="UP000001861"/>
    </source>
</evidence>
<evidence type="ECO:0000313" key="2">
    <source>
        <dbReference type="EMBL" id="EAU80271.1"/>
    </source>
</evidence>
<feature type="compositionally biased region" description="Low complexity" evidence="1">
    <location>
        <begin position="509"/>
        <end position="518"/>
    </location>
</feature>
<dbReference type="EMBL" id="AACS02000002">
    <property type="protein sequence ID" value="EAU80271.1"/>
    <property type="molecule type" value="Genomic_DNA"/>
</dbReference>
<feature type="compositionally biased region" description="Basic residues" evidence="1">
    <location>
        <begin position="486"/>
        <end position="498"/>
    </location>
</feature>
<feature type="region of interest" description="Disordered" evidence="1">
    <location>
        <begin position="473"/>
        <end position="728"/>
    </location>
</feature>
<dbReference type="VEuPathDB" id="FungiDB:CC1G_13284"/>
<name>A8PIB5_COPC7</name>
<gene>
    <name evidence="2" type="ORF">CC1G_13284</name>
</gene>